<sequence>MGCQQQDNLQQLQQDFAEALHYRPSPVSKRVAAGRLAPEQRIQIYRNNFIISLSEVLEATYPCCKAVVGDECFAQLARQHVLTLPLKEGNVTDYGDHFVETISSQTPVIEAVPYIADLARLEWLVDRASQHVANASHFPFEQLALITEDNFSQLALEVAEPVYFFDSEHPVASLWQMITSDQIESMDITRPESVIIQHRQQGMKVIATTPSATELLRLCQQGQPLGEADDSMLTQLSELVQQHLFTRIHGLPEGEYAD</sequence>
<keyword evidence="3" id="KW-1185">Reference proteome</keyword>
<accession>A0ABV2SHZ2</accession>
<comment type="caution">
    <text evidence="2">The sequence shown here is derived from an EMBL/GenBank/DDBJ whole genome shotgun (WGS) entry which is preliminary data.</text>
</comment>
<protein>
    <recommendedName>
        <fullName evidence="1">Putative DNA-binding domain-containing protein</fullName>
    </recommendedName>
</protein>
<feature type="domain" description="Putative DNA-binding" evidence="1">
    <location>
        <begin position="11"/>
        <end position="100"/>
    </location>
</feature>
<evidence type="ECO:0000313" key="2">
    <source>
        <dbReference type="EMBL" id="MET4757386.1"/>
    </source>
</evidence>
<reference evidence="2 3" key="1">
    <citation type="submission" date="2024-06" db="EMBL/GenBank/DDBJ databases">
        <title>Genomic Encyclopedia of Type Strains, Phase V (KMG-V): Genome sequencing to study the core and pangenomes of soil and plant-associated prokaryotes.</title>
        <authorList>
            <person name="Whitman W."/>
        </authorList>
    </citation>
    <scope>NUCLEOTIDE SEQUENCE [LARGE SCALE GENOMIC DNA]</scope>
    <source>
        <strain evidence="2 3">NE40</strain>
    </source>
</reference>
<dbReference type="InterPro" id="IPR018640">
    <property type="entry name" value="DUF2063"/>
</dbReference>
<dbReference type="RefSeq" id="WP_354007545.1">
    <property type="nucleotide sequence ID" value="NZ_JBEWTA010000001.1"/>
</dbReference>
<dbReference type="Proteomes" id="UP001549366">
    <property type="component" value="Unassembled WGS sequence"/>
</dbReference>
<gene>
    <name evidence="2" type="ORF">V5J35_002578</name>
</gene>
<evidence type="ECO:0000259" key="1">
    <source>
        <dbReference type="Pfam" id="PF09836"/>
    </source>
</evidence>
<proteinExistence type="predicted"/>
<dbReference type="Pfam" id="PF09836">
    <property type="entry name" value="DUF2063"/>
    <property type="match status" value="1"/>
</dbReference>
<evidence type="ECO:0000313" key="3">
    <source>
        <dbReference type="Proteomes" id="UP001549366"/>
    </source>
</evidence>
<dbReference type="Gene3D" id="1.10.150.690">
    <property type="entry name" value="DUF2063"/>
    <property type="match status" value="1"/>
</dbReference>
<organism evidence="2 3">
    <name type="scientific">Endozoicomonas lisbonensis</name>
    <dbReference type="NCBI Taxonomy" id="3120522"/>
    <lineage>
        <taxon>Bacteria</taxon>
        <taxon>Pseudomonadati</taxon>
        <taxon>Pseudomonadota</taxon>
        <taxon>Gammaproteobacteria</taxon>
        <taxon>Oceanospirillales</taxon>
        <taxon>Endozoicomonadaceae</taxon>
        <taxon>Endozoicomonas</taxon>
    </lineage>
</organism>
<name>A0ABV2SHZ2_9GAMM</name>
<dbReference type="EMBL" id="JBEWTB010000002">
    <property type="protein sequence ID" value="MET4757386.1"/>
    <property type="molecule type" value="Genomic_DNA"/>
</dbReference>
<dbReference type="InterPro" id="IPR044922">
    <property type="entry name" value="DUF2063_N_sf"/>
</dbReference>